<dbReference type="RefSeq" id="WP_160037641.1">
    <property type="nucleotide sequence ID" value="NZ_BORQ01000001.1"/>
</dbReference>
<gene>
    <name evidence="7" type="ORF">J2TS6_08290</name>
</gene>
<dbReference type="CDD" id="cd06173">
    <property type="entry name" value="MFS_MefA_like"/>
    <property type="match status" value="1"/>
</dbReference>
<name>A0A919XFX3_9BACL</name>
<keyword evidence="2" id="KW-1003">Cell membrane</keyword>
<dbReference type="SUPFAM" id="SSF103473">
    <property type="entry name" value="MFS general substrate transporter"/>
    <property type="match status" value="1"/>
</dbReference>
<feature type="transmembrane region" description="Helical" evidence="6">
    <location>
        <begin position="166"/>
        <end position="185"/>
    </location>
</feature>
<feature type="transmembrane region" description="Helical" evidence="6">
    <location>
        <begin position="47"/>
        <end position="66"/>
    </location>
</feature>
<evidence type="ECO:0000256" key="1">
    <source>
        <dbReference type="ARBA" id="ARBA00004651"/>
    </source>
</evidence>
<evidence type="ECO:0000256" key="6">
    <source>
        <dbReference type="SAM" id="Phobius"/>
    </source>
</evidence>
<dbReference type="PANTHER" id="PTHR23513:SF6">
    <property type="entry name" value="MAJOR FACILITATOR SUPERFAMILY ASSOCIATED DOMAIN-CONTAINING PROTEIN"/>
    <property type="match status" value="1"/>
</dbReference>
<feature type="transmembrane region" description="Helical" evidence="6">
    <location>
        <begin position="101"/>
        <end position="123"/>
    </location>
</feature>
<evidence type="ECO:0000313" key="8">
    <source>
        <dbReference type="Proteomes" id="UP000679779"/>
    </source>
</evidence>
<reference evidence="7" key="1">
    <citation type="submission" date="2021-03" db="EMBL/GenBank/DDBJ databases">
        <title>Antimicrobial resistance genes in bacteria isolated from Japanese honey, and their potential for conferring macrolide and lincosamide resistance in the American foulbrood pathogen Paenibacillus larvae.</title>
        <authorList>
            <person name="Okamoto M."/>
            <person name="Kumagai M."/>
            <person name="Kanamori H."/>
            <person name="Takamatsu D."/>
        </authorList>
    </citation>
    <scope>NUCLEOTIDE SEQUENCE</scope>
    <source>
        <strain evidence="7">J2TS6</strain>
    </source>
</reference>
<evidence type="ECO:0000313" key="7">
    <source>
        <dbReference type="EMBL" id="GIO29688.1"/>
    </source>
</evidence>
<proteinExistence type="predicted"/>
<organism evidence="7 8">
    <name type="scientific">Paenibacillus albilobatus</name>
    <dbReference type="NCBI Taxonomy" id="2716884"/>
    <lineage>
        <taxon>Bacteria</taxon>
        <taxon>Bacillati</taxon>
        <taxon>Bacillota</taxon>
        <taxon>Bacilli</taxon>
        <taxon>Bacillales</taxon>
        <taxon>Paenibacillaceae</taxon>
        <taxon>Paenibacillus</taxon>
    </lineage>
</organism>
<keyword evidence="3 6" id="KW-0812">Transmembrane</keyword>
<dbReference type="Pfam" id="PF07690">
    <property type="entry name" value="MFS_1"/>
    <property type="match status" value="1"/>
</dbReference>
<sequence length="405" mass="43696">MGDTWNRSLGWLCFDQMRSAFAAAAGTFVLSWMLYDLTGSKAAMGGLWLLSLSGQWFVQWLAGPWIDRWKRTVVMRASETIRGSAYAFVCAMWIADQREAYVLLIGSFLSSLQVYDAAAGAIMPKLAAPDKLVRVNASVSGMVQLIRVVALPAAGLLTRVLAPEMLLSLLALLFFASWLPAGFIAELPHTDGEKRTWKNSFLQGIGVYRSNKVLYELAFLVSITSFGVCATQAMYLPYVTEILSGGSLEYGVFTAAFPLGYVCGSMLVGRLREPGAQLGAVMSAALFAGGVTYILLGVTTNLTAAVLIEAAAGAAMPFWNVYSSMIYYRMVPASLLGQVLSTKSLLTKAVTPFGVMYGAYWASAFGLPELFLSVGVLICAVSGAATIWHLRARIRKRTGIPGSKE</sequence>
<accession>A0A919XFX3</accession>
<keyword evidence="8" id="KW-1185">Reference proteome</keyword>
<protein>
    <submittedName>
        <fullName evidence="7">MFS transporter</fullName>
    </submittedName>
</protein>
<evidence type="ECO:0000256" key="3">
    <source>
        <dbReference type="ARBA" id="ARBA00022692"/>
    </source>
</evidence>
<dbReference type="GO" id="GO:0005886">
    <property type="term" value="C:plasma membrane"/>
    <property type="evidence" value="ECO:0007669"/>
    <property type="project" value="UniProtKB-SubCell"/>
</dbReference>
<dbReference type="Gene3D" id="1.20.1250.20">
    <property type="entry name" value="MFS general substrate transporter like domains"/>
    <property type="match status" value="1"/>
</dbReference>
<dbReference type="Proteomes" id="UP000679779">
    <property type="component" value="Unassembled WGS sequence"/>
</dbReference>
<evidence type="ECO:0000256" key="2">
    <source>
        <dbReference type="ARBA" id="ARBA00022475"/>
    </source>
</evidence>
<evidence type="ECO:0000256" key="4">
    <source>
        <dbReference type="ARBA" id="ARBA00022989"/>
    </source>
</evidence>
<dbReference type="InterPro" id="IPR011701">
    <property type="entry name" value="MFS"/>
</dbReference>
<feature type="transmembrane region" description="Helical" evidence="6">
    <location>
        <begin position="370"/>
        <end position="390"/>
    </location>
</feature>
<feature type="transmembrane region" description="Helical" evidence="6">
    <location>
        <begin position="217"/>
        <end position="238"/>
    </location>
</feature>
<feature type="transmembrane region" description="Helical" evidence="6">
    <location>
        <begin position="345"/>
        <end position="364"/>
    </location>
</feature>
<evidence type="ECO:0000256" key="5">
    <source>
        <dbReference type="ARBA" id="ARBA00023136"/>
    </source>
</evidence>
<dbReference type="AlphaFoldDB" id="A0A919XFX3"/>
<feature type="transmembrane region" description="Helical" evidence="6">
    <location>
        <begin position="302"/>
        <end position="322"/>
    </location>
</feature>
<dbReference type="EMBL" id="BORQ01000001">
    <property type="protein sequence ID" value="GIO29688.1"/>
    <property type="molecule type" value="Genomic_DNA"/>
</dbReference>
<feature type="transmembrane region" description="Helical" evidence="6">
    <location>
        <begin position="250"/>
        <end position="269"/>
    </location>
</feature>
<comment type="subcellular location">
    <subcellularLocation>
        <location evidence="1">Cell membrane</location>
        <topology evidence="1">Multi-pass membrane protein</topology>
    </subcellularLocation>
</comment>
<dbReference type="InterPro" id="IPR036259">
    <property type="entry name" value="MFS_trans_sf"/>
</dbReference>
<dbReference type="PANTHER" id="PTHR23513">
    <property type="entry name" value="INTEGRAL MEMBRANE EFFLUX PROTEIN-RELATED"/>
    <property type="match status" value="1"/>
</dbReference>
<feature type="transmembrane region" description="Helical" evidence="6">
    <location>
        <begin position="276"/>
        <end position="296"/>
    </location>
</feature>
<comment type="caution">
    <text evidence="7">The sequence shown here is derived from an EMBL/GenBank/DDBJ whole genome shotgun (WGS) entry which is preliminary data.</text>
</comment>
<dbReference type="GO" id="GO:0022857">
    <property type="term" value="F:transmembrane transporter activity"/>
    <property type="evidence" value="ECO:0007669"/>
    <property type="project" value="InterPro"/>
</dbReference>
<feature type="transmembrane region" description="Helical" evidence="6">
    <location>
        <begin position="17"/>
        <end position="35"/>
    </location>
</feature>
<keyword evidence="5 6" id="KW-0472">Membrane</keyword>
<keyword evidence="4 6" id="KW-1133">Transmembrane helix</keyword>